<feature type="transmembrane region" description="Helical" evidence="1">
    <location>
        <begin position="195"/>
        <end position="218"/>
    </location>
</feature>
<dbReference type="Proteomes" id="UP001595710">
    <property type="component" value="Unassembled WGS sequence"/>
</dbReference>
<feature type="transmembrane region" description="Helical" evidence="1">
    <location>
        <begin position="125"/>
        <end position="144"/>
    </location>
</feature>
<evidence type="ECO:0000313" key="3">
    <source>
        <dbReference type="Proteomes" id="UP001595710"/>
    </source>
</evidence>
<protein>
    <submittedName>
        <fullName evidence="2">DUF368 domain-containing protein</fullName>
    </submittedName>
</protein>
<keyword evidence="3" id="KW-1185">Reference proteome</keyword>
<dbReference type="InterPro" id="IPR007163">
    <property type="entry name" value="VCA0040-like"/>
</dbReference>
<dbReference type="Pfam" id="PF04018">
    <property type="entry name" value="VCA0040-like"/>
    <property type="match status" value="1"/>
</dbReference>
<feature type="transmembrane region" description="Helical" evidence="1">
    <location>
        <begin position="265"/>
        <end position="284"/>
    </location>
</feature>
<dbReference type="PANTHER" id="PTHR37308">
    <property type="entry name" value="INTEGRAL MEMBRANE PROTEIN"/>
    <property type="match status" value="1"/>
</dbReference>
<feature type="transmembrane region" description="Helical" evidence="1">
    <location>
        <begin position="225"/>
        <end position="245"/>
    </location>
</feature>
<comment type="caution">
    <text evidence="2">The sequence shown here is derived from an EMBL/GenBank/DDBJ whole genome shotgun (WGS) entry which is preliminary data.</text>
</comment>
<dbReference type="PANTHER" id="PTHR37308:SF1">
    <property type="entry name" value="POLYPRENYL-PHOSPHATE TRANSPORTER"/>
    <property type="match status" value="1"/>
</dbReference>
<sequence length="290" mass="31809">MKNIISWVLKGAAMGVADGVPGVSGGTIALITGIYERFIAAIASFKPSLWAFIKRKDFKGLWQAIDGTFLLSLGIGILVSLFSTLSAMHWLLEHYAPAVWAFFMGVIVVSLWFMCSGKHWTIRDVILLLMGAGIAVGLIFATPASLEPTPLLLMLGGAIAISAMVLPGISGSFMLLLLGLYSVVVDAVHDKEFSIIAWVAVGCLVGILSFAQLLQWLLRRWHDSVMSFMLGFVVGALVKVWPWQIETERLWLLPSQFTEQTTQPSFLMLSVITFVFGSGLVWLLTKWSKN</sequence>
<name>A0ABV7WQ21_9GAMM</name>
<organism evidence="2 3">
    <name type="scientific">Reinekea marina</name>
    <dbReference type="NCBI Taxonomy" id="1310421"/>
    <lineage>
        <taxon>Bacteria</taxon>
        <taxon>Pseudomonadati</taxon>
        <taxon>Pseudomonadota</taxon>
        <taxon>Gammaproteobacteria</taxon>
        <taxon>Oceanospirillales</taxon>
        <taxon>Saccharospirillaceae</taxon>
        <taxon>Reinekea</taxon>
    </lineage>
</organism>
<keyword evidence="1" id="KW-0472">Membrane</keyword>
<accession>A0ABV7WQ21</accession>
<evidence type="ECO:0000313" key="2">
    <source>
        <dbReference type="EMBL" id="MFC3701411.1"/>
    </source>
</evidence>
<feature type="transmembrane region" description="Helical" evidence="1">
    <location>
        <begin position="94"/>
        <end position="113"/>
    </location>
</feature>
<dbReference type="EMBL" id="JBHRYN010000008">
    <property type="protein sequence ID" value="MFC3701411.1"/>
    <property type="molecule type" value="Genomic_DNA"/>
</dbReference>
<feature type="transmembrane region" description="Helical" evidence="1">
    <location>
        <begin position="64"/>
        <end position="88"/>
    </location>
</feature>
<keyword evidence="1" id="KW-1133">Transmembrane helix</keyword>
<dbReference type="RefSeq" id="WP_290282585.1">
    <property type="nucleotide sequence ID" value="NZ_JAUFQI010000001.1"/>
</dbReference>
<proteinExistence type="predicted"/>
<gene>
    <name evidence="2" type="ORF">ACFOND_07120</name>
</gene>
<evidence type="ECO:0000256" key="1">
    <source>
        <dbReference type="SAM" id="Phobius"/>
    </source>
</evidence>
<reference evidence="3" key="1">
    <citation type="journal article" date="2019" name="Int. J. Syst. Evol. Microbiol.">
        <title>The Global Catalogue of Microorganisms (GCM) 10K type strain sequencing project: providing services to taxonomists for standard genome sequencing and annotation.</title>
        <authorList>
            <consortium name="The Broad Institute Genomics Platform"/>
            <consortium name="The Broad Institute Genome Sequencing Center for Infectious Disease"/>
            <person name="Wu L."/>
            <person name="Ma J."/>
        </authorList>
    </citation>
    <scope>NUCLEOTIDE SEQUENCE [LARGE SCALE GENOMIC DNA]</scope>
    <source>
        <strain evidence="3">CECT 8288</strain>
    </source>
</reference>
<keyword evidence="1" id="KW-0812">Transmembrane</keyword>